<feature type="compositionally biased region" description="Low complexity" evidence="1">
    <location>
        <begin position="147"/>
        <end position="160"/>
    </location>
</feature>
<accession>A0AAD7GCG2</accession>
<dbReference type="AlphaFoldDB" id="A0AAD7GCG2"/>
<protein>
    <submittedName>
        <fullName evidence="2">Uncharacterized protein</fullName>
    </submittedName>
</protein>
<evidence type="ECO:0000256" key="1">
    <source>
        <dbReference type="SAM" id="MobiDB-lite"/>
    </source>
</evidence>
<keyword evidence="3" id="KW-1185">Reference proteome</keyword>
<dbReference type="EMBL" id="JARKIE010000144">
    <property type="protein sequence ID" value="KAJ7676280.1"/>
    <property type="molecule type" value="Genomic_DNA"/>
</dbReference>
<organism evidence="2 3">
    <name type="scientific">Mycena rosella</name>
    <name type="common">Pink bonnet</name>
    <name type="synonym">Agaricus rosellus</name>
    <dbReference type="NCBI Taxonomy" id="1033263"/>
    <lineage>
        <taxon>Eukaryota</taxon>
        <taxon>Fungi</taxon>
        <taxon>Dikarya</taxon>
        <taxon>Basidiomycota</taxon>
        <taxon>Agaricomycotina</taxon>
        <taxon>Agaricomycetes</taxon>
        <taxon>Agaricomycetidae</taxon>
        <taxon>Agaricales</taxon>
        <taxon>Marasmiineae</taxon>
        <taxon>Mycenaceae</taxon>
        <taxon>Mycena</taxon>
    </lineage>
</organism>
<evidence type="ECO:0000313" key="2">
    <source>
        <dbReference type="EMBL" id="KAJ7676280.1"/>
    </source>
</evidence>
<comment type="caution">
    <text evidence="2">The sequence shown here is derived from an EMBL/GenBank/DDBJ whole genome shotgun (WGS) entry which is preliminary data.</text>
</comment>
<feature type="region of interest" description="Disordered" evidence="1">
    <location>
        <begin position="134"/>
        <end position="160"/>
    </location>
</feature>
<proteinExistence type="predicted"/>
<reference evidence="2" key="1">
    <citation type="submission" date="2023-03" db="EMBL/GenBank/DDBJ databases">
        <title>Massive genome expansion in bonnet fungi (Mycena s.s.) driven by repeated elements and novel gene families across ecological guilds.</title>
        <authorList>
            <consortium name="Lawrence Berkeley National Laboratory"/>
            <person name="Harder C.B."/>
            <person name="Miyauchi S."/>
            <person name="Viragh M."/>
            <person name="Kuo A."/>
            <person name="Thoen E."/>
            <person name="Andreopoulos B."/>
            <person name="Lu D."/>
            <person name="Skrede I."/>
            <person name="Drula E."/>
            <person name="Henrissat B."/>
            <person name="Morin E."/>
            <person name="Kohler A."/>
            <person name="Barry K."/>
            <person name="LaButti K."/>
            <person name="Morin E."/>
            <person name="Salamov A."/>
            <person name="Lipzen A."/>
            <person name="Mereny Z."/>
            <person name="Hegedus B."/>
            <person name="Baldrian P."/>
            <person name="Stursova M."/>
            <person name="Weitz H."/>
            <person name="Taylor A."/>
            <person name="Grigoriev I.V."/>
            <person name="Nagy L.G."/>
            <person name="Martin F."/>
            <person name="Kauserud H."/>
        </authorList>
    </citation>
    <scope>NUCLEOTIDE SEQUENCE</scope>
    <source>
        <strain evidence="2">CBHHK067</strain>
    </source>
</reference>
<gene>
    <name evidence="2" type="ORF">B0H17DRAFT_1140000</name>
</gene>
<sequence length="160" mass="17912">MSMWIPREAISHCKRAKRWSPRVELPRLKFRMTHLRVVRVYDREEVVCVYLGPEGRNAVSTSFADASALVNRLSVNSSRSCIHVPARPGSLFTPAGDNPSTGLEISFGCLNPPAQRRPKLEGIKSRSGLLIFRDQQNPKEKKKSHLAASSFADTATSFEF</sequence>
<dbReference type="Proteomes" id="UP001221757">
    <property type="component" value="Unassembled WGS sequence"/>
</dbReference>
<evidence type="ECO:0000313" key="3">
    <source>
        <dbReference type="Proteomes" id="UP001221757"/>
    </source>
</evidence>
<name>A0AAD7GCG2_MYCRO</name>